<protein>
    <submittedName>
        <fullName evidence="6">Cystathionine beta-lyase</fullName>
    </submittedName>
</protein>
<dbReference type="NCBIfam" id="NF005871">
    <property type="entry name" value="PRK07811.1"/>
    <property type="match status" value="1"/>
</dbReference>
<dbReference type="PANTHER" id="PTHR11808:SF15">
    <property type="entry name" value="CYSTATHIONINE GAMMA-LYASE"/>
    <property type="match status" value="1"/>
</dbReference>
<dbReference type="PANTHER" id="PTHR11808">
    <property type="entry name" value="TRANS-SULFURATION ENZYME FAMILY MEMBER"/>
    <property type="match status" value="1"/>
</dbReference>
<dbReference type="SUPFAM" id="SSF53383">
    <property type="entry name" value="PLP-dependent transferases"/>
    <property type="match status" value="1"/>
</dbReference>
<proteinExistence type="inferred from homology"/>
<dbReference type="FunFam" id="3.40.640.10:FF:000009">
    <property type="entry name" value="Cystathionine gamma-synthase homolog"/>
    <property type="match status" value="1"/>
</dbReference>
<dbReference type="AlphaFoldDB" id="A0A1H7WEI5"/>
<dbReference type="Gene3D" id="3.40.640.10">
    <property type="entry name" value="Type I PLP-dependent aspartate aminotransferase-like (Major domain)"/>
    <property type="match status" value="1"/>
</dbReference>
<comment type="cofactor">
    <cofactor evidence="1 5">
        <name>pyridoxal 5'-phosphate</name>
        <dbReference type="ChEBI" id="CHEBI:597326"/>
    </cofactor>
</comment>
<dbReference type="InterPro" id="IPR000277">
    <property type="entry name" value="Cys/Met-Metab_PyrdxlP-dep_enz"/>
</dbReference>
<dbReference type="Pfam" id="PF01053">
    <property type="entry name" value="Cys_Met_Meta_PP"/>
    <property type="match status" value="1"/>
</dbReference>
<dbReference type="PIRSF" id="PIRSF001434">
    <property type="entry name" value="CGS"/>
    <property type="match status" value="1"/>
</dbReference>
<keyword evidence="3 4" id="KW-0663">Pyridoxal phosphate</keyword>
<dbReference type="Proteomes" id="UP000199421">
    <property type="component" value="Unassembled WGS sequence"/>
</dbReference>
<sequence>MSVASYQLCVYLLVTYNSQLTTRKEMKFATKAIHAGQHPDPTTGAVMTPIYQTSTYWQKSPGDHQGYEYSRGTNPTRKALEDCIASLENAQFGLAFSSGMAATDTVLKLLRPGDEVITGNDLYGGSYRIFTKVFENYGIKFHFIDLNNPENIKQYLSDKTKLIWIETPTNPTMQIIDIAAVGAIAKNAGVLYVVDNTFASPYLQNPIDLGADIVMHSVTKYIAGHSDVVMGALVTNNEDLYKQLFFYYNACGGTPGPQDSFLALRGIKTLHLRMKAHCENGRQVATYLKSHPRIEKIYWPGFEDHPNHAIARKQMRDFGGMISIVLKNASLEDTFKVASSFQVFTLAESLGGVESLINHPATMTHGSIPKEVREKVGVVDNLIRISVGVEDIEDLLKDLEQALNS</sequence>
<organism evidence="6 7">
    <name type="scientific">Olivibacter domesticus</name>
    <name type="common">Pseudosphingobacterium domesticum</name>
    <dbReference type="NCBI Taxonomy" id="407022"/>
    <lineage>
        <taxon>Bacteria</taxon>
        <taxon>Pseudomonadati</taxon>
        <taxon>Bacteroidota</taxon>
        <taxon>Sphingobacteriia</taxon>
        <taxon>Sphingobacteriales</taxon>
        <taxon>Sphingobacteriaceae</taxon>
        <taxon>Olivibacter</taxon>
    </lineage>
</organism>
<reference evidence="7" key="1">
    <citation type="submission" date="2016-10" db="EMBL/GenBank/DDBJ databases">
        <authorList>
            <person name="Varghese N."/>
            <person name="Submissions S."/>
        </authorList>
    </citation>
    <scope>NUCLEOTIDE SEQUENCE [LARGE SCALE GENOMIC DNA]</scope>
    <source>
        <strain evidence="7">DSM 18733</strain>
    </source>
</reference>
<evidence type="ECO:0000256" key="2">
    <source>
        <dbReference type="ARBA" id="ARBA00009077"/>
    </source>
</evidence>
<dbReference type="Gene3D" id="3.90.1150.10">
    <property type="entry name" value="Aspartate Aminotransferase, domain 1"/>
    <property type="match status" value="1"/>
</dbReference>
<gene>
    <name evidence="6" type="ORF">SAMN05661044_04546</name>
</gene>
<evidence type="ECO:0000313" key="7">
    <source>
        <dbReference type="Proteomes" id="UP000199421"/>
    </source>
</evidence>
<dbReference type="InterPro" id="IPR015424">
    <property type="entry name" value="PyrdxlP-dep_Trfase"/>
</dbReference>
<evidence type="ECO:0000256" key="5">
    <source>
        <dbReference type="RuleBase" id="RU362118"/>
    </source>
</evidence>
<dbReference type="GO" id="GO:0004123">
    <property type="term" value="F:cystathionine gamma-lyase activity"/>
    <property type="evidence" value="ECO:0007669"/>
    <property type="project" value="TreeGrafter"/>
</dbReference>
<accession>A0A1H7WEI5</accession>
<dbReference type="EMBL" id="FOAF01000008">
    <property type="protein sequence ID" value="SEM20002.1"/>
    <property type="molecule type" value="Genomic_DNA"/>
</dbReference>
<keyword evidence="7" id="KW-1185">Reference proteome</keyword>
<feature type="modified residue" description="N6-(pyridoxal phosphate)lysine" evidence="4">
    <location>
        <position position="220"/>
    </location>
</feature>
<dbReference type="GO" id="GO:0030170">
    <property type="term" value="F:pyridoxal phosphate binding"/>
    <property type="evidence" value="ECO:0007669"/>
    <property type="project" value="InterPro"/>
</dbReference>
<evidence type="ECO:0000256" key="3">
    <source>
        <dbReference type="ARBA" id="ARBA00022898"/>
    </source>
</evidence>
<dbReference type="CDD" id="cd00614">
    <property type="entry name" value="CGS_like"/>
    <property type="match status" value="1"/>
</dbReference>
<dbReference type="InterPro" id="IPR015422">
    <property type="entry name" value="PyrdxlP-dep_Trfase_small"/>
</dbReference>
<evidence type="ECO:0000256" key="1">
    <source>
        <dbReference type="ARBA" id="ARBA00001933"/>
    </source>
</evidence>
<dbReference type="GO" id="GO:0019343">
    <property type="term" value="P:cysteine biosynthetic process via cystathionine"/>
    <property type="evidence" value="ECO:0007669"/>
    <property type="project" value="TreeGrafter"/>
</dbReference>
<evidence type="ECO:0000256" key="4">
    <source>
        <dbReference type="PIRSR" id="PIRSR001434-2"/>
    </source>
</evidence>
<dbReference type="GO" id="GO:0003962">
    <property type="term" value="F:cystathionine gamma-synthase activity"/>
    <property type="evidence" value="ECO:0007669"/>
    <property type="project" value="TreeGrafter"/>
</dbReference>
<evidence type="ECO:0000313" key="6">
    <source>
        <dbReference type="EMBL" id="SEM20002.1"/>
    </source>
</evidence>
<dbReference type="GO" id="GO:0019346">
    <property type="term" value="P:transsulfuration"/>
    <property type="evidence" value="ECO:0007669"/>
    <property type="project" value="InterPro"/>
</dbReference>
<comment type="similarity">
    <text evidence="2 5">Belongs to the trans-sulfuration enzymes family.</text>
</comment>
<dbReference type="FunFam" id="3.90.1150.10:FF:000008">
    <property type="entry name" value="Cystathionine gamma-synthase"/>
    <property type="match status" value="1"/>
</dbReference>
<dbReference type="InterPro" id="IPR015421">
    <property type="entry name" value="PyrdxlP-dep_Trfase_major"/>
</dbReference>
<dbReference type="GO" id="GO:0005737">
    <property type="term" value="C:cytoplasm"/>
    <property type="evidence" value="ECO:0007669"/>
    <property type="project" value="TreeGrafter"/>
</dbReference>
<name>A0A1H7WEI5_OLID1</name>
<keyword evidence="6" id="KW-0456">Lyase</keyword>
<dbReference type="STRING" id="407022.SAMN05661044_04546"/>